<feature type="compositionally biased region" description="Polar residues" evidence="1">
    <location>
        <begin position="196"/>
        <end position="217"/>
    </location>
</feature>
<feature type="region of interest" description="Disordered" evidence="1">
    <location>
        <begin position="1"/>
        <end position="113"/>
    </location>
</feature>
<feature type="transmembrane region" description="Helical" evidence="2">
    <location>
        <begin position="465"/>
        <end position="487"/>
    </location>
</feature>
<dbReference type="OrthoDB" id="5595612at2759"/>
<dbReference type="AlphaFoldDB" id="A0A8H5AYC9"/>
<evidence type="ECO:0000313" key="4">
    <source>
        <dbReference type="Proteomes" id="UP000567179"/>
    </source>
</evidence>
<evidence type="ECO:0000313" key="3">
    <source>
        <dbReference type="EMBL" id="KAF5313236.1"/>
    </source>
</evidence>
<reference evidence="3 4" key="1">
    <citation type="journal article" date="2020" name="ISME J.">
        <title>Uncovering the hidden diversity of litter-decomposition mechanisms in mushroom-forming fungi.</title>
        <authorList>
            <person name="Floudas D."/>
            <person name="Bentzer J."/>
            <person name="Ahren D."/>
            <person name="Johansson T."/>
            <person name="Persson P."/>
            <person name="Tunlid A."/>
        </authorList>
    </citation>
    <scope>NUCLEOTIDE SEQUENCE [LARGE SCALE GENOMIC DNA]</scope>
    <source>
        <strain evidence="3 4">CBS 101986</strain>
    </source>
</reference>
<feature type="compositionally biased region" description="Polar residues" evidence="1">
    <location>
        <begin position="16"/>
        <end position="31"/>
    </location>
</feature>
<feature type="compositionally biased region" description="Polar residues" evidence="1">
    <location>
        <begin position="100"/>
        <end position="110"/>
    </location>
</feature>
<keyword evidence="2" id="KW-0472">Membrane</keyword>
<comment type="caution">
    <text evidence="3">The sequence shown here is derived from an EMBL/GenBank/DDBJ whole genome shotgun (WGS) entry which is preliminary data.</text>
</comment>
<evidence type="ECO:0000256" key="1">
    <source>
        <dbReference type="SAM" id="MobiDB-lite"/>
    </source>
</evidence>
<feature type="region of interest" description="Disordered" evidence="1">
    <location>
        <begin position="161"/>
        <end position="219"/>
    </location>
</feature>
<keyword evidence="4" id="KW-1185">Reference proteome</keyword>
<accession>A0A8H5AYC9</accession>
<keyword evidence="2" id="KW-0812">Transmembrane</keyword>
<proteinExistence type="predicted"/>
<feature type="compositionally biased region" description="Polar residues" evidence="1">
    <location>
        <begin position="168"/>
        <end position="185"/>
    </location>
</feature>
<gene>
    <name evidence="3" type="ORF">D9619_003265</name>
</gene>
<feature type="region of interest" description="Disordered" evidence="1">
    <location>
        <begin position="300"/>
        <end position="329"/>
    </location>
</feature>
<keyword evidence="2" id="KW-1133">Transmembrane helix</keyword>
<feature type="compositionally biased region" description="Polar residues" evidence="1">
    <location>
        <begin position="48"/>
        <end position="70"/>
    </location>
</feature>
<sequence length="1016" mass="109430">MSADRRLHPRHVSAASMDTNASGIAESTISLGLSRFPEPPSSIPDSPLKSNFESQSFTRPAVNASPTPLASLSARKPPRPEKSSQPPAAIHRFVKPPPSTNTGDSSSNISPFDWHDGASSIDVDETEDRLLPTSFITSLLQENKQARKGNRASFASEALSGISEMTYPPQSRTHRIQSSTHSSRGGTPLHQERHQQAQSDSTHSSNRMSGDSETLHSLQGYPSIIRTSNLSRATTSQGMPVVGIASATIRSISSASQTSSLQDSETIGSSTKGYQNKLSTTYESGEELLYDYQKFNNAYSDPSSTSAVQRRKPSQGIDDEPFQRNSIHSQRSLAPSFISRISKLSRRPFANWKSVKPLPPVPTIPNIPLATELAYRKQEQSAPLPELVNRAGALRDLLDRGQYPHHSMSSYQGLQSLYNSTSDAHAIGREFTGPASGHIPQMPAQPRHYGGQPASGSFWQKKRRFILFFTVIFVVVAAIGAAVGVTLSKRKGTSETCPANFAGTLCNLNATCVCTSTSGCNGLAQNIVDILPTMNAQFNANFTALSAYNSIWTAQGSSACSSQAILIDTGRTLDQANYPNRTQWTQAAMLWNLLMTQDVDSAQKMKQFVQALPWQKLNGTDGPTTSNPVFGTTISGYAYNFASQSLTPPPASFVSIGQPSNEQIARVNAAATNTLDRMYAFAQASATQRQNALKKYWTSVLLRSPADLAVFKTALAATPVMLPFNASSSQINNLLAESPSASFPPALACYPQPSNSFLSQLNLFELNVFALPSINSQSGFDPACDKNRPIYGVLDVLRLRLPFLDSNSNTVKQAITLTRDALPRAILYNGPIFSTISNVTVTQNITLNNDPRQFGTPVLSDHVILQYLLSMPSVSVASAVVQFVLNTTGIVPPDSTSLLFSSLDSIPTLEVAIFGDVPPSDMTSTVSSFANPSGTLFFGSQDGSVLRNWTINSIGGPILWTLNSTSPLIVRDKSLSPQTTISQTWTGAATAIALHNLTINGPFIANVLTGTGDFSP</sequence>
<dbReference type="Proteomes" id="UP000567179">
    <property type="component" value="Unassembled WGS sequence"/>
</dbReference>
<name>A0A8H5AYC9_9AGAR</name>
<protein>
    <submittedName>
        <fullName evidence="3">Uncharacterized protein</fullName>
    </submittedName>
</protein>
<evidence type="ECO:0000256" key="2">
    <source>
        <dbReference type="SAM" id="Phobius"/>
    </source>
</evidence>
<organism evidence="3 4">
    <name type="scientific">Psilocybe cf. subviscida</name>
    <dbReference type="NCBI Taxonomy" id="2480587"/>
    <lineage>
        <taxon>Eukaryota</taxon>
        <taxon>Fungi</taxon>
        <taxon>Dikarya</taxon>
        <taxon>Basidiomycota</taxon>
        <taxon>Agaricomycotina</taxon>
        <taxon>Agaricomycetes</taxon>
        <taxon>Agaricomycetidae</taxon>
        <taxon>Agaricales</taxon>
        <taxon>Agaricineae</taxon>
        <taxon>Strophariaceae</taxon>
        <taxon>Psilocybe</taxon>
    </lineage>
</organism>
<dbReference type="EMBL" id="JAACJJ010000056">
    <property type="protein sequence ID" value="KAF5313236.1"/>
    <property type="molecule type" value="Genomic_DNA"/>
</dbReference>